<sequence length="439" mass="46850">MQLRYTSPPTSTMPSISDLVSSHRPDLTPYITLYKHFHAHPELSHLESATAGTIATQLKTINPNLTLHTSVGGHGIAAVLSNGHGPTVLLRADIDGLPVAEKTQLPYASTATQVDSDGVRKPTMHACGHDMHITSLLAATELLSSCAASWAGTLVLVFQPAEERGAGARRMVDSGLYSLVPTPDVVLGGHVMPYRSGTLGTKRGLMASAADSLRITLYGRGGHASQPHRLVDPVVMAAATVMRLQGIVAREVDPADSAVVSVTSVRAGEAENVVPDEAVLRVNVRNVVPETRKRVLAAIERIVRAESVASAAVKEPGFETTSGFPFTFNDEQVTERLELGFGAHFEPWDGKAGYMRDAPRLSGSEDFGILATAVNKPSSYWIYGGIDPEVWDKAEKEGRLGEDIPINHSALFAPVIMPTLQIATDAYAVAALTWLAKTS</sequence>
<dbReference type="EMBL" id="JAMKPW020000033">
    <property type="protein sequence ID" value="KAK8201912.1"/>
    <property type="molecule type" value="Genomic_DNA"/>
</dbReference>
<reference evidence="1" key="1">
    <citation type="submission" date="2024-02" db="EMBL/GenBank/DDBJ databases">
        <title>Metagenome Assembled Genome of Zalaria obscura JY119.</title>
        <authorList>
            <person name="Vighnesh L."/>
            <person name="Jagadeeshwari U."/>
            <person name="Venkata Ramana C."/>
            <person name="Sasikala C."/>
        </authorList>
    </citation>
    <scope>NUCLEOTIDE SEQUENCE</scope>
    <source>
        <strain evidence="1">JY119</strain>
    </source>
</reference>
<protein>
    <submittedName>
        <fullName evidence="1">Uncharacterized protein</fullName>
    </submittedName>
</protein>
<gene>
    <name evidence="1" type="ORF">M8818_005437</name>
</gene>
<comment type="caution">
    <text evidence="1">The sequence shown here is derived from an EMBL/GenBank/DDBJ whole genome shotgun (WGS) entry which is preliminary data.</text>
</comment>
<dbReference type="Proteomes" id="UP001320706">
    <property type="component" value="Unassembled WGS sequence"/>
</dbReference>
<name>A0ACC3S8M4_9PEZI</name>
<evidence type="ECO:0000313" key="1">
    <source>
        <dbReference type="EMBL" id="KAK8201912.1"/>
    </source>
</evidence>
<keyword evidence="2" id="KW-1185">Reference proteome</keyword>
<proteinExistence type="predicted"/>
<accession>A0ACC3S8M4</accession>
<evidence type="ECO:0000313" key="2">
    <source>
        <dbReference type="Proteomes" id="UP001320706"/>
    </source>
</evidence>
<organism evidence="1 2">
    <name type="scientific">Zalaria obscura</name>
    <dbReference type="NCBI Taxonomy" id="2024903"/>
    <lineage>
        <taxon>Eukaryota</taxon>
        <taxon>Fungi</taxon>
        <taxon>Dikarya</taxon>
        <taxon>Ascomycota</taxon>
        <taxon>Pezizomycotina</taxon>
        <taxon>Dothideomycetes</taxon>
        <taxon>Dothideomycetidae</taxon>
        <taxon>Dothideales</taxon>
        <taxon>Zalariaceae</taxon>
        <taxon>Zalaria</taxon>
    </lineage>
</organism>